<dbReference type="PANTHER" id="PTHR30346:SF26">
    <property type="entry name" value="HYDROGEN PEROXIDE-INDUCIBLE GENES ACTIVATOR"/>
    <property type="match status" value="1"/>
</dbReference>
<proteinExistence type="inferred from homology"/>
<keyword evidence="2" id="KW-0805">Transcription regulation</keyword>
<dbReference type="PRINTS" id="PR00039">
    <property type="entry name" value="HTHLYSR"/>
</dbReference>
<dbReference type="PANTHER" id="PTHR30346">
    <property type="entry name" value="TRANSCRIPTIONAL DUAL REGULATOR HCAR-RELATED"/>
    <property type="match status" value="1"/>
</dbReference>
<name>A0ABW1EQF2_9BACT</name>
<dbReference type="EMBL" id="JBHSPH010000020">
    <property type="protein sequence ID" value="MFC5865512.1"/>
    <property type="molecule type" value="Genomic_DNA"/>
</dbReference>
<evidence type="ECO:0000256" key="2">
    <source>
        <dbReference type="ARBA" id="ARBA00023015"/>
    </source>
</evidence>
<evidence type="ECO:0000256" key="1">
    <source>
        <dbReference type="ARBA" id="ARBA00009437"/>
    </source>
</evidence>
<protein>
    <submittedName>
        <fullName evidence="7">LysR substrate-binding domain-containing protein</fullName>
    </submittedName>
</protein>
<dbReference type="InterPro" id="IPR036390">
    <property type="entry name" value="WH_DNA-bd_sf"/>
</dbReference>
<dbReference type="RefSeq" id="WP_263341785.1">
    <property type="nucleotide sequence ID" value="NZ_JAGSYH010000008.1"/>
</dbReference>
<keyword evidence="5" id="KW-0804">Transcription</keyword>
<accession>A0ABW1EQF2</accession>
<evidence type="ECO:0000313" key="7">
    <source>
        <dbReference type="EMBL" id="MFC5865512.1"/>
    </source>
</evidence>
<sequence>MNLHDLKYFAAVAEFRHFGRAAEACNISQPTLSSQIRKLEDELGVSLLERSNKRVDVTPVGRQILDHVRRALSEASLIESVAQAARDPFVGGLRLGVIPTLAPYLLPLILEPMRTSYPKLTIELWEDQTKLLVDGLRNHKLDAALVASPIGTPEFAETILFAEPLIAVLPSSHALTRYKTVDESALAGDLLVMADGHCLANHSLSACGAKKGLQGAMQAATLETLVNLVAAGYGTTLIPALASPGVANRNVELRPLRQKSNRIIRLACRPGFPRPQALRAIEKVIRKAVPKEWLK</sequence>
<evidence type="ECO:0000256" key="3">
    <source>
        <dbReference type="ARBA" id="ARBA00023125"/>
    </source>
</evidence>
<dbReference type="Pfam" id="PF00126">
    <property type="entry name" value="HTH_1"/>
    <property type="match status" value="1"/>
</dbReference>
<dbReference type="SUPFAM" id="SSF53850">
    <property type="entry name" value="Periplasmic binding protein-like II"/>
    <property type="match status" value="1"/>
</dbReference>
<dbReference type="Gene3D" id="3.40.190.10">
    <property type="entry name" value="Periplasmic binding protein-like II"/>
    <property type="match status" value="2"/>
</dbReference>
<dbReference type="InterPro" id="IPR036388">
    <property type="entry name" value="WH-like_DNA-bd_sf"/>
</dbReference>
<dbReference type="InterPro" id="IPR005119">
    <property type="entry name" value="LysR_subst-bd"/>
</dbReference>
<evidence type="ECO:0000259" key="6">
    <source>
        <dbReference type="PROSITE" id="PS50931"/>
    </source>
</evidence>
<keyword evidence="8" id="KW-1185">Reference proteome</keyword>
<dbReference type="Proteomes" id="UP001596091">
    <property type="component" value="Unassembled WGS sequence"/>
</dbReference>
<dbReference type="InterPro" id="IPR000847">
    <property type="entry name" value="LysR_HTH_N"/>
</dbReference>
<dbReference type="Pfam" id="PF03466">
    <property type="entry name" value="LysR_substrate"/>
    <property type="match status" value="1"/>
</dbReference>
<reference evidence="8" key="1">
    <citation type="journal article" date="2019" name="Int. J. Syst. Evol. Microbiol.">
        <title>The Global Catalogue of Microorganisms (GCM) 10K type strain sequencing project: providing services to taxonomists for standard genome sequencing and annotation.</title>
        <authorList>
            <consortium name="The Broad Institute Genomics Platform"/>
            <consortium name="The Broad Institute Genome Sequencing Center for Infectious Disease"/>
            <person name="Wu L."/>
            <person name="Ma J."/>
        </authorList>
    </citation>
    <scope>NUCLEOTIDE SEQUENCE [LARGE SCALE GENOMIC DNA]</scope>
    <source>
        <strain evidence="8">JCM 4087</strain>
    </source>
</reference>
<feature type="domain" description="HTH lysR-type" evidence="6">
    <location>
        <begin position="1"/>
        <end position="58"/>
    </location>
</feature>
<dbReference type="Gene3D" id="1.10.10.10">
    <property type="entry name" value="Winged helix-like DNA-binding domain superfamily/Winged helix DNA-binding domain"/>
    <property type="match status" value="1"/>
</dbReference>
<keyword evidence="3" id="KW-0238">DNA-binding</keyword>
<evidence type="ECO:0000256" key="5">
    <source>
        <dbReference type="ARBA" id="ARBA00023163"/>
    </source>
</evidence>
<organism evidence="7 8">
    <name type="scientific">Acidicapsa dinghuensis</name>
    <dbReference type="NCBI Taxonomy" id="2218256"/>
    <lineage>
        <taxon>Bacteria</taxon>
        <taxon>Pseudomonadati</taxon>
        <taxon>Acidobacteriota</taxon>
        <taxon>Terriglobia</taxon>
        <taxon>Terriglobales</taxon>
        <taxon>Acidobacteriaceae</taxon>
        <taxon>Acidicapsa</taxon>
    </lineage>
</organism>
<evidence type="ECO:0000256" key="4">
    <source>
        <dbReference type="ARBA" id="ARBA00023159"/>
    </source>
</evidence>
<comment type="similarity">
    <text evidence="1">Belongs to the LysR transcriptional regulatory family.</text>
</comment>
<dbReference type="CDD" id="cd08411">
    <property type="entry name" value="PBP2_OxyR"/>
    <property type="match status" value="1"/>
</dbReference>
<comment type="caution">
    <text evidence="7">The sequence shown here is derived from an EMBL/GenBank/DDBJ whole genome shotgun (WGS) entry which is preliminary data.</text>
</comment>
<keyword evidence="4" id="KW-0010">Activator</keyword>
<evidence type="ECO:0000313" key="8">
    <source>
        <dbReference type="Proteomes" id="UP001596091"/>
    </source>
</evidence>
<dbReference type="SUPFAM" id="SSF46785">
    <property type="entry name" value="Winged helix' DNA-binding domain"/>
    <property type="match status" value="1"/>
</dbReference>
<gene>
    <name evidence="7" type="ORF">ACFPT7_24615</name>
</gene>
<dbReference type="PROSITE" id="PS50931">
    <property type="entry name" value="HTH_LYSR"/>
    <property type="match status" value="1"/>
</dbReference>